<evidence type="ECO:0000313" key="2">
    <source>
        <dbReference type="Proteomes" id="UP000008080"/>
    </source>
</evidence>
<protein>
    <submittedName>
        <fullName evidence="1">Uncharacterized protein</fullName>
    </submittedName>
</protein>
<dbReference type="KEGG" id="bba:Bd1916"/>
<accession>Q6MLT9</accession>
<dbReference type="Proteomes" id="UP000008080">
    <property type="component" value="Chromosome"/>
</dbReference>
<name>Q6MLT9_BDEBA</name>
<reference evidence="1 2" key="1">
    <citation type="journal article" date="2004" name="Science">
        <title>A predator unmasked: life cycle of Bdellovibrio bacteriovorus from a genomic perspective.</title>
        <authorList>
            <person name="Rendulic S."/>
            <person name="Jagtap P."/>
            <person name="Rosinus A."/>
            <person name="Eppinger M."/>
            <person name="Baar C."/>
            <person name="Lanz C."/>
            <person name="Keller H."/>
            <person name="Lambert C."/>
            <person name="Evans K.J."/>
            <person name="Goesmann A."/>
            <person name="Meyer F."/>
            <person name="Sockett R.E."/>
            <person name="Schuster S.C."/>
        </authorList>
    </citation>
    <scope>NUCLEOTIDE SEQUENCE [LARGE SCALE GENOMIC DNA]</scope>
    <source>
        <strain evidence="2">ATCC 15356 / DSM 50701 / NCIMB 9529 / HD100</strain>
    </source>
</reference>
<gene>
    <name evidence="1" type="ordered locus">Bd1916</name>
</gene>
<keyword evidence="2" id="KW-1185">Reference proteome</keyword>
<dbReference type="EMBL" id="BX842651">
    <property type="protein sequence ID" value="CAE79767.1"/>
    <property type="molecule type" value="Genomic_DNA"/>
</dbReference>
<dbReference type="RefSeq" id="WP_011164369.1">
    <property type="nucleotide sequence ID" value="NC_005363.1"/>
</dbReference>
<organism evidence="1 2">
    <name type="scientific">Bdellovibrio bacteriovorus (strain ATCC 15356 / DSM 50701 / NCIMB 9529 / HD100)</name>
    <dbReference type="NCBI Taxonomy" id="264462"/>
    <lineage>
        <taxon>Bacteria</taxon>
        <taxon>Pseudomonadati</taxon>
        <taxon>Bdellovibrionota</taxon>
        <taxon>Bdellovibrionia</taxon>
        <taxon>Bdellovibrionales</taxon>
        <taxon>Pseudobdellovibrionaceae</taxon>
        <taxon>Bdellovibrio</taxon>
    </lineage>
</organism>
<dbReference type="AlphaFoldDB" id="Q6MLT9"/>
<dbReference type="HOGENOM" id="CLU_3180639_0_0_7"/>
<proteinExistence type="predicted"/>
<dbReference type="GeneID" id="93014707"/>
<sequence>MLLQLTPSNWFFIFLALLLCSWVKLSSGKPQSPIQFASATIISAIR</sequence>
<evidence type="ECO:0000313" key="1">
    <source>
        <dbReference type="EMBL" id="CAE79767.1"/>
    </source>
</evidence>